<organism evidence="8 9">
    <name type="scientific">Ostreococcus tauri</name>
    <name type="common">Marine green alga</name>
    <dbReference type="NCBI Taxonomy" id="70448"/>
    <lineage>
        <taxon>Eukaryota</taxon>
        <taxon>Viridiplantae</taxon>
        <taxon>Chlorophyta</taxon>
        <taxon>Mamiellophyceae</taxon>
        <taxon>Mamiellales</taxon>
        <taxon>Bathycoccaceae</taxon>
        <taxon>Ostreococcus</taxon>
    </lineage>
</organism>
<evidence type="ECO:0000256" key="4">
    <source>
        <dbReference type="ARBA" id="ARBA00022723"/>
    </source>
</evidence>
<keyword evidence="5" id="KW-0460">Magnesium</keyword>
<dbReference type="InterPro" id="IPR033749">
    <property type="entry name" value="Polyprenyl_synt_CS"/>
</dbReference>
<protein>
    <submittedName>
        <fullName evidence="8">Polyprenyl synthetase</fullName>
    </submittedName>
</protein>
<evidence type="ECO:0000313" key="8">
    <source>
        <dbReference type="EMBL" id="CEF97630.1"/>
    </source>
</evidence>
<dbReference type="OrthoDB" id="9927103at2759"/>
<keyword evidence="4" id="KW-0479">Metal-binding</keyword>
<proteinExistence type="inferred from homology"/>
<dbReference type="GO" id="GO:0006744">
    <property type="term" value="P:ubiquinone biosynthetic process"/>
    <property type="evidence" value="ECO:0007669"/>
    <property type="project" value="TreeGrafter"/>
</dbReference>
<dbReference type="InterPro" id="IPR000092">
    <property type="entry name" value="Polyprenyl_synt"/>
</dbReference>
<dbReference type="STRING" id="70448.A0A090M037"/>
<gene>
    <name evidence="8" type="ORF">OT_ostta04g03170</name>
</gene>
<dbReference type="InterPro" id="IPR008949">
    <property type="entry name" value="Isoprenoid_synthase_dom_sf"/>
</dbReference>
<keyword evidence="3 7" id="KW-0808">Transferase</keyword>
<dbReference type="GO" id="GO:0004659">
    <property type="term" value="F:prenyltransferase activity"/>
    <property type="evidence" value="ECO:0007669"/>
    <property type="project" value="InterPro"/>
</dbReference>
<evidence type="ECO:0000256" key="1">
    <source>
        <dbReference type="ARBA" id="ARBA00001946"/>
    </source>
</evidence>
<evidence type="ECO:0000256" key="2">
    <source>
        <dbReference type="ARBA" id="ARBA00006706"/>
    </source>
</evidence>
<dbReference type="AlphaFoldDB" id="A0A090M037"/>
<dbReference type="CDD" id="cd00685">
    <property type="entry name" value="Trans_IPPS_HT"/>
    <property type="match status" value="1"/>
</dbReference>
<dbReference type="FunCoup" id="A0A090M037">
    <property type="interactions" value="1225"/>
</dbReference>
<dbReference type="GO" id="GO:0046872">
    <property type="term" value="F:metal ion binding"/>
    <property type="evidence" value="ECO:0007669"/>
    <property type="project" value="UniProtKB-KW"/>
</dbReference>
<comment type="similarity">
    <text evidence="2 7">Belongs to the FPP/GGPP synthase family.</text>
</comment>
<reference evidence="8 9" key="2">
    <citation type="journal article" date="2014" name="BMC Genomics">
        <title>An improved genome of the model marine alga Ostreococcus tauri unfolds by assessing Illumina de novo assemblies.</title>
        <authorList>
            <person name="Blanc-Mathieu R."/>
            <person name="Verhelst B."/>
            <person name="Derelle E."/>
            <person name="Rombauts S."/>
            <person name="Bouget F.Y."/>
            <person name="Carre I."/>
            <person name="Chateau A."/>
            <person name="Eyre-Walker A."/>
            <person name="Grimsley N."/>
            <person name="Moreau H."/>
            <person name="Piegu B."/>
            <person name="Rivals E."/>
            <person name="Schackwitz W."/>
            <person name="Van de Peer Y."/>
            <person name="Piganeau G."/>
        </authorList>
    </citation>
    <scope>NUCLEOTIDE SEQUENCE [LARGE SCALE GENOMIC DNA]</scope>
    <source>
        <strain evidence="9">OTTH 0595 / CCAP 157/2 / RCC745</strain>
    </source>
</reference>
<dbReference type="PANTHER" id="PTHR12001">
    <property type="entry name" value="GERANYLGERANYL PYROPHOSPHATE SYNTHASE"/>
    <property type="match status" value="1"/>
</dbReference>
<evidence type="ECO:0000256" key="6">
    <source>
        <dbReference type="ARBA" id="ARBA00023229"/>
    </source>
</evidence>
<evidence type="ECO:0000256" key="7">
    <source>
        <dbReference type="RuleBase" id="RU004466"/>
    </source>
</evidence>
<dbReference type="EMBL" id="CAID01000004">
    <property type="protein sequence ID" value="CEF97630.1"/>
    <property type="molecule type" value="Genomic_DNA"/>
</dbReference>
<dbReference type="Pfam" id="PF00348">
    <property type="entry name" value="polyprenyl_synt"/>
    <property type="match status" value="1"/>
</dbReference>
<dbReference type="GeneID" id="9834196"/>
<dbReference type="Gene3D" id="1.10.600.10">
    <property type="entry name" value="Farnesyl Diphosphate Synthase"/>
    <property type="match status" value="1"/>
</dbReference>
<keyword evidence="9" id="KW-1185">Reference proteome</keyword>
<dbReference type="PROSITE" id="PS00723">
    <property type="entry name" value="POLYPRENYL_SYNTHASE_1"/>
    <property type="match status" value="1"/>
</dbReference>
<dbReference type="SFLD" id="SFLDS00005">
    <property type="entry name" value="Isoprenoid_Synthase_Type_I"/>
    <property type="match status" value="1"/>
</dbReference>
<dbReference type="RefSeq" id="XP_003078851.2">
    <property type="nucleotide sequence ID" value="XM_003078803.2"/>
</dbReference>
<evidence type="ECO:0000256" key="3">
    <source>
        <dbReference type="ARBA" id="ARBA00022679"/>
    </source>
</evidence>
<reference evidence="9" key="1">
    <citation type="journal article" date="2006" name="Proc. Natl. Acad. Sci. U.S.A.">
        <title>Genome analysis of the smallest free-living eukaryote Ostreococcus tauri unveils many unique features.</title>
        <authorList>
            <person name="Derelle E."/>
            <person name="Ferraz C."/>
            <person name="Rombauts S."/>
            <person name="Rouze P."/>
            <person name="Worden A.Z."/>
            <person name="Robbens S."/>
            <person name="Partensky F."/>
            <person name="Degroeve S."/>
            <person name="Echeynie S."/>
            <person name="Cooke R."/>
            <person name="Saeys Y."/>
            <person name="Wuyts J."/>
            <person name="Jabbari K."/>
            <person name="Bowler C."/>
            <person name="Panaud O."/>
            <person name="Piegu B."/>
            <person name="Ball S.G."/>
            <person name="Ral J.-P."/>
            <person name="Bouget F.-Y."/>
            <person name="Piganeau G."/>
            <person name="De Baets B."/>
            <person name="Picard A."/>
            <person name="Delseny M."/>
            <person name="Demaille J."/>
            <person name="Van de Peer Y."/>
            <person name="Moreau H."/>
        </authorList>
    </citation>
    <scope>NUCLEOTIDE SEQUENCE [LARGE SCALE GENOMIC DNA]</scope>
    <source>
        <strain evidence="9">OTTH 0595 / CCAP 157/2 / RCC745</strain>
    </source>
</reference>
<dbReference type="InParanoid" id="A0A090M037"/>
<sequence>MGLSRFASRVVRETLGAVRTAQMRCEHGYLASRKIPSARGAAERLVRATAGARGEGRGTGSTPRAANGFSAHAVSAGDVVEDGGPINPFMIVDDELRAIGERMRRAVTSDIPALSTASEYFFKLGAEGKRMRPTVLMLMASAMTTGISTNAARGGWREADHAPAHEAPDDVRRRQQRLAEIAEMIHVASLLHDDVLDNAATRRGLRALNLEVGNKLAILAGDFLLARASVTLASLRNTEVIELLSRVLEHLVAGEVMQMTAKPESLSSMEHYVKKTYYKTASLIANSSKAIALLGGHGEKSADLAYDYGKNLGLAFQFQDDVLDFIGSESILGKPTLGDLKEGIATAPVLFAVEEFPELQELVERRFKHSGDVQRAHELVKKSKGIARTQELAREHRDLAIAAIDALPVSESSYANKCRRALKELARRSVERSK</sequence>
<dbReference type="PANTHER" id="PTHR12001:SF69">
    <property type="entry name" value="ALL TRANS-POLYPRENYL-DIPHOSPHATE SYNTHASE PDSS1"/>
    <property type="match status" value="1"/>
</dbReference>
<dbReference type="GO" id="GO:0008299">
    <property type="term" value="P:isoprenoid biosynthetic process"/>
    <property type="evidence" value="ECO:0007669"/>
    <property type="project" value="UniProtKB-KW"/>
</dbReference>
<accession>A0A090M037</accession>
<evidence type="ECO:0000313" key="9">
    <source>
        <dbReference type="Proteomes" id="UP000009170"/>
    </source>
</evidence>
<comment type="caution">
    <text evidence="8">The sequence shown here is derived from an EMBL/GenBank/DDBJ whole genome shotgun (WGS) entry which is preliminary data.</text>
</comment>
<dbReference type="SUPFAM" id="SSF48576">
    <property type="entry name" value="Terpenoid synthases"/>
    <property type="match status" value="1"/>
</dbReference>
<evidence type="ECO:0000256" key="5">
    <source>
        <dbReference type="ARBA" id="ARBA00022842"/>
    </source>
</evidence>
<keyword evidence="6" id="KW-0414">Isoprene biosynthesis</keyword>
<dbReference type="Proteomes" id="UP000009170">
    <property type="component" value="Unassembled WGS sequence"/>
</dbReference>
<dbReference type="KEGG" id="ota:OT_ostta04g03170"/>
<dbReference type="GO" id="GO:1990234">
    <property type="term" value="C:transferase complex"/>
    <property type="evidence" value="ECO:0007669"/>
    <property type="project" value="TreeGrafter"/>
</dbReference>
<name>A0A090M037_OSTTA</name>
<comment type="cofactor">
    <cofactor evidence="1">
        <name>Mg(2+)</name>
        <dbReference type="ChEBI" id="CHEBI:18420"/>
    </cofactor>
</comment>